<reference evidence="6" key="3">
    <citation type="submission" date="2020-11" db="EMBL/GenBank/DDBJ databases">
        <title>Intraspecies plasmid and genomic variation of Mycobacterium kubicae revealed by the complete genome sequences of two clinical isolates.</title>
        <authorList>
            <person name="Hendrix J.R."/>
            <person name="Epperson L.E."/>
            <person name="Honda J.R."/>
            <person name="Strong M."/>
        </authorList>
    </citation>
    <scope>NUCLEOTIDE SEQUENCE</scope>
    <source>
        <strain evidence="6">JCM 13573</strain>
    </source>
</reference>
<reference evidence="5 7" key="1">
    <citation type="journal article" date="2019" name="Emerg. Microbes Infect.">
        <title>Comprehensive subspecies identification of 175 nontuberculous mycobacteria species based on 7547 genomic profiles.</title>
        <authorList>
            <person name="Matsumoto Y."/>
            <person name="Kinjo T."/>
            <person name="Motooka D."/>
            <person name="Nabeya D."/>
            <person name="Jung N."/>
            <person name="Uechi K."/>
            <person name="Horii T."/>
            <person name="Iida T."/>
            <person name="Fujita J."/>
            <person name="Nakamura S."/>
        </authorList>
    </citation>
    <scope>NUCLEOTIDE SEQUENCE [LARGE SCALE GENOMIC DNA]</scope>
    <source>
        <strain evidence="5 7">JCM 13573</strain>
    </source>
</reference>
<dbReference type="Proteomes" id="UP000465306">
    <property type="component" value="Unassembled WGS sequence"/>
</dbReference>
<gene>
    <name evidence="6" type="ORF">I2456_07790</name>
    <name evidence="5" type="ORF">MKUB_14180</name>
</gene>
<dbReference type="PANTHER" id="PTHR33204:SF18">
    <property type="entry name" value="TRANSCRIPTIONAL REGULATORY PROTEIN"/>
    <property type="match status" value="1"/>
</dbReference>
<keyword evidence="2" id="KW-0238">DNA-binding</keyword>
<evidence type="ECO:0000256" key="3">
    <source>
        <dbReference type="ARBA" id="ARBA00023163"/>
    </source>
</evidence>
<dbReference type="SUPFAM" id="SSF46785">
    <property type="entry name" value="Winged helix' DNA-binding domain"/>
    <property type="match status" value="1"/>
</dbReference>
<name>A0AAX1JG23_9MYCO</name>
<dbReference type="InterPro" id="IPR036390">
    <property type="entry name" value="WH_DNA-bd_sf"/>
</dbReference>
<evidence type="ECO:0000256" key="2">
    <source>
        <dbReference type="ARBA" id="ARBA00023125"/>
    </source>
</evidence>
<organism evidence="6 8">
    <name type="scientific">Mycobacterium kubicae</name>
    <dbReference type="NCBI Taxonomy" id="120959"/>
    <lineage>
        <taxon>Bacteria</taxon>
        <taxon>Bacillati</taxon>
        <taxon>Actinomycetota</taxon>
        <taxon>Actinomycetes</taxon>
        <taxon>Mycobacteriales</taxon>
        <taxon>Mycobacteriaceae</taxon>
        <taxon>Mycobacterium</taxon>
        <taxon>Mycobacterium simiae complex</taxon>
    </lineage>
</organism>
<evidence type="ECO:0000256" key="1">
    <source>
        <dbReference type="ARBA" id="ARBA00023015"/>
    </source>
</evidence>
<dbReference type="InterPro" id="IPR011991">
    <property type="entry name" value="ArsR-like_HTH"/>
</dbReference>
<dbReference type="RefSeq" id="WP_085074093.1">
    <property type="nucleotide sequence ID" value="NZ_BLKU01000003.1"/>
</dbReference>
<keyword evidence="3" id="KW-0804">Transcription</keyword>
<reference evidence="5" key="2">
    <citation type="submission" date="2020-02" db="EMBL/GenBank/DDBJ databases">
        <authorList>
            <person name="Matsumoto Y."/>
            <person name="Kinjo T."/>
            <person name="Motooka D."/>
            <person name="Nabeya D."/>
            <person name="Jung N."/>
            <person name="Uechi K."/>
            <person name="Horii T."/>
            <person name="Iida T."/>
            <person name="Fujita J."/>
            <person name="Nakamura S."/>
        </authorList>
    </citation>
    <scope>NUCLEOTIDE SEQUENCE</scope>
    <source>
        <strain evidence="5">JCM 13573</strain>
    </source>
</reference>
<evidence type="ECO:0000313" key="7">
    <source>
        <dbReference type="Proteomes" id="UP000465306"/>
    </source>
</evidence>
<dbReference type="EMBL" id="CP065047">
    <property type="protein sequence ID" value="QPI39357.1"/>
    <property type="molecule type" value="Genomic_DNA"/>
</dbReference>
<evidence type="ECO:0000313" key="6">
    <source>
        <dbReference type="EMBL" id="QPI39357.1"/>
    </source>
</evidence>
<dbReference type="AlphaFoldDB" id="A0AAX1JG23"/>
<evidence type="ECO:0000313" key="8">
    <source>
        <dbReference type="Proteomes" id="UP000663583"/>
    </source>
</evidence>
<dbReference type="KEGG" id="mku:I2456_07790"/>
<keyword evidence="7" id="KW-1185">Reference proteome</keyword>
<evidence type="ECO:0000313" key="5">
    <source>
        <dbReference type="EMBL" id="GFG63928.1"/>
    </source>
</evidence>
<dbReference type="Pfam" id="PF01638">
    <property type="entry name" value="HxlR"/>
    <property type="match status" value="1"/>
</dbReference>
<dbReference type="EMBL" id="BLKU01000003">
    <property type="protein sequence ID" value="GFG63928.1"/>
    <property type="molecule type" value="Genomic_DNA"/>
</dbReference>
<dbReference type="Gene3D" id="1.10.10.10">
    <property type="entry name" value="Winged helix-like DNA-binding domain superfamily/Winged helix DNA-binding domain"/>
    <property type="match status" value="1"/>
</dbReference>
<feature type="domain" description="HTH hxlR-type" evidence="4">
    <location>
        <begin position="12"/>
        <end position="110"/>
    </location>
</feature>
<dbReference type="PROSITE" id="PS51118">
    <property type="entry name" value="HTH_HXLR"/>
    <property type="match status" value="1"/>
</dbReference>
<accession>A0AAX1JG23</accession>
<proteinExistence type="predicted"/>
<dbReference type="Proteomes" id="UP000663583">
    <property type="component" value="Chromosome"/>
</dbReference>
<protein>
    <submittedName>
        <fullName evidence="5">HTH-type transcriptional regulator</fullName>
    </submittedName>
    <submittedName>
        <fullName evidence="6">Helix-turn-helix transcriptional regulator</fullName>
    </submittedName>
</protein>
<dbReference type="InterPro" id="IPR002577">
    <property type="entry name" value="HTH_HxlR"/>
</dbReference>
<sequence length="156" mass="17333">MSAPDLGHRFEAESVGRALELVGERWTLLILREAFFGVQRFGQLARNLAIPRPTLSSRLRMLVDRGLLERVPYSSDPERHEYRLTDAGRALFGAIVILMRWGDEHLPHPEGPPIVLRHNSCGELADARVTCAHCGDEITARNVTPEAGPGFRSAAQ</sequence>
<dbReference type="GO" id="GO:0003677">
    <property type="term" value="F:DNA binding"/>
    <property type="evidence" value="ECO:0007669"/>
    <property type="project" value="UniProtKB-KW"/>
</dbReference>
<keyword evidence="1" id="KW-0805">Transcription regulation</keyword>
<dbReference type="CDD" id="cd00090">
    <property type="entry name" value="HTH_ARSR"/>
    <property type="match status" value="1"/>
</dbReference>
<dbReference type="PANTHER" id="PTHR33204">
    <property type="entry name" value="TRANSCRIPTIONAL REGULATOR, MARR FAMILY"/>
    <property type="match status" value="1"/>
</dbReference>
<dbReference type="InterPro" id="IPR036388">
    <property type="entry name" value="WH-like_DNA-bd_sf"/>
</dbReference>
<evidence type="ECO:0000259" key="4">
    <source>
        <dbReference type="PROSITE" id="PS51118"/>
    </source>
</evidence>